<organism evidence="5 6">
    <name type="scientific">Paractinoplanes pyxinae</name>
    <dbReference type="NCBI Taxonomy" id="2997416"/>
    <lineage>
        <taxon>Bacteria</taxon>
        <taxon>Bacillati</taxon>
        <taxon>Actinomycetota</taxon>
        <taxon>Actinomycetes</taxon>
        <taxon>Micromonosporales</taxon>
        <taxon>Micromonosporaceae</taxon>
        <taxon>Paractinoplanes</taxon>
    </lineage>
</organism>
<dbReference type="Gene3D" id="1.10.10.10">
    <property type="entry name" value="Winged helix-like DNA-binding domain superfamily/Winged helix DNA-binding domain"/>
    <property type="match status" value="1"/>
</dbReference>
<name>A0ABT4BD29_9ACTN</name>
<evidence type="ECO:0000259" key="4">
    <source>
        <dbReference type="PROSITE" id="PS50043"/>
    </source>
</evidence>
<keyword evidence="1" id="KW-0805">Transcription regulation</keyword>
<dbReference type="InterPro" id="IPR000792">
    <property type="entry name" value="Tscrpt_reg_LuxR_C"/>
</dbReference>
<gene>
    <name evidence="5" type="ORF">OWR29_40820</name>
</gene>
<protein>
    <submittedName>
        <fullName evidence="5">Helix-turn-helix transcriptional regulator</fullName>
    </submittedName>
</protein>
<comment type="caution">
    <text evidence="5">The sequence shown here is derived from an EMBL/GenBank/DDBJ whole genome shotgun (WGS) entry which is preliminary data.</text>
</comment>
<evidence type="ECO:0000313" key="6">
    <source>
        <dbReference type="Proteomes" id="UP001151002"/>
    </source>
</evidence>
<keyword evidence="2" id="KW-0238">DNA-binding</keyword>
<reference evidence="5" key="1">
    <citation type="submission" date="2022-11" db="EMBL/GenBank/DDBJ databases">
        <authorList>
            <person name="Somphong A."/>
            <person name="Phongsopitanun W."/>
        </authorList>
    </citation>
    <scope>NUCLEOTIDE SEQUENCE</scope>
    <source>
        <strain evidence="5">Pm04-4</strain>
    </source>
</reference>
<evidence type="ECO:0000256" key="2">
    <source>
        <dbReference type="ARBA" id="ARBA00023125"/>
    </source>
</evidence>
<dbReference type="RefSeq" id="WP_267568956.1">
    <property type="nucleotide sequence ID" value="NZ_JAPNTZ010000019.1"/>
</dbReference>
<dbReference type="Pfam" id="PF00196">
    <property type="entry name" value="GerE"/>
    <property type="match status" value="1"/>
</dbReference>
<dbReference type="CDD" id="cd06170">
    <property type="entry name" value="LuxR_C_like"/>
    <property type="match status" value="1"/>
</dbReference>
<feature type="domain" description="HTH luxR-type" evidence="4">
    <location>
        <begin position="136"/>
        <end position="201"/>
    </location>
</feature>
<dbReference type="SMART" id="SM00421">
    <property type="entry name" value="HTH_LUXR"/>
    <property type="match status" value="1"/>
</dbReference>
<evidence type="ECO:0000256" key="3">
    <source>
        <dbReference type="ARBA" id="ARBA00023163"/>
    </source>
</evidence>
<dbReference type="Proteomes" id="UP001151002">
    <property type="component" value="Unassembled WGS sequence"/>
</dbReference>
<dbReference type="PANTHER" id="PTHR44688:SF16">
    <property type="entry name" value="DNA-BINDING TRANSCRIPTIONAL ACTIVATOR DEVR_DOSR"/>
    <property type="match status" value="1"/>
</dbReference>
<evidence type="ECO:0000256" key="1">
    <source>
        <dbReference type="ARBA" id="ARBA00023015"/>
    </source>
</evidence>
<keyword evidence="3" id="KW-0804">Transcription</keyword>
<keyword evidence="6" id="KW-1185">Reference proteome</keyword>
<dbReference type="PANTHER" id="PTHR44688">
    <property type="entry name" value="DNA-BINDING TRANSCRIPTIONAL ACTIVATOR DEVR_DOSR"/>
    <property type="match status" value="1"/>
</dbReference>
<dbReference type="PROSITE" id="PS00622">
    <property type="entry name" value="HTH_LUXR_1"/>
    <property type="match status" value="1"/>
</dbReference>
<dbReference type="InterPro" id="IPR036388">
    <property type="entry name" value="WH-like_DNA-bd_sf"/>
</dbReference>
<sequence length="201" mass="21040">MGVRHPALATWRADLVATGTPTGDLADENLRLAESAEAPGPLSTALRVKALVAPREQRLPLLEHAVKVSDGTADRLAHAHALIALGSALRRAGHREAARDPLRTALSLTAPAGAHRAAALATAELHAAGARPRRPATHGPESLTTAEHQVAGLAASGLTNREIAARLILSRRTVETHLAHAYAKLGITSRHDLDAALVRRG</sequence>
<proteinExistence type="predicted"/>
<dbReference type="EMBL" id="JAPNTZ010000019">
    <property type="protein sequence ID" value="MCY1144377.1"/>
    <property type="molecule type" value="Genomic_DNA"/>
</dbReference>
<dbReference type="PRINTS" id="PR00038">
    <property type="entry name" value="HTHLUXR"/>
</dbReference>
<dbReference type="PROSITE" id="PS50043">
    <property type="entry name" value="HTH_LUXR_2"/>
    <property type="match status" value="1"/>
</dbReference>
<evidence type="ECO:0000313" key="5">
    <source>
        <dbReference type="EMBL" id="MCY1144377.1"/>
    </source>
</evidence>
<dbReference type="InterPro" id="IPR016032">
    <property type="entry name" value="Sig_transdc_resp-reg_C-effctor"/>
</dbReference>
<dbReference type="SUPFAM" id="SSF46894">
    <property type="entry name" value="C-terminal effector domain of the bipartite response regulators"/>
    <property type="match status" value="1"/>
</dbReference>
<accession>A0ABT4BD29</accession>